<dbReference type="NCBIfam" id="TIGR00833">
    <property type="entry name" value="actII"/>
    <property type="match status" value="1"/>
</dbReference>
<feature type="transmembrane region" description="Helical" evidence="8">
    <location>
        <begin position="307"/>
        <end position="331"/>
    </location>
</feature>
<feature type="region of interest" description="Disordered" evidence="7">
    <location>
        <begin position="1"/>
        <end position="23"/>
    </location>
</feature>
<feature type="transmembrane region" description="Helical" evidence="8">
    <location>
        <begin position="779"/>
        <end position="798"/>
    </location>
</feature>
<dbReference type="FunFam" id="1.20.1640.10:FF:000018">
    <property type="entry name" value="Transmembrane transport protein MmpL10"/>
    <property type="match status" value="1"/>
</dbReference>
<gene>
    <name evidence="10" type="ORF">AWC18_19485</name>
</gene>
<comment type="similarity">
    <text evidence="2">Belongs to the resistance-nodulation-cell division (RND) (TC 2.A.6) family. MmpL subfamily.</text>
</comment>
<dbReference type="InterPro" id="IPR050545">
    <property type="entry name" value="Mycobact_MmpL"/>
</dbReference>
<dbReference type="InterPro" id="IPR004707">
    <property type="entry name" value="MmpL_fam"/>
</dbReference>
<name>A0A1X1YXH8_MYCNO</name>
<accession>A0A1X1YXH8</accession>
<keyword evidence="4 8" id="KW-0812">Transmembrane</keyword>
<evidence type="ECO:0000256" key="2">
    <source>
        <dbReference type="ARBA" id="ARBA00010157"/>
    </source>
</evidence>
<dbReference type="AlphaFoldDB" id="A0A1X1YXH8"/>
<feature type="transmembrane region" description="Helical" evidence="8">
    <location>
        <begin position="805"/>
        <end position="830"/>
    </location>
</feature>
<protein>
    <recommendedName>
        <fullName evidence="9">Membrane transport protein MMPL domain-containing protein</fullName>
    </recommendedName>
</protein>
<keyword evidence="3" id="KW-1003">Cell membrane</keyword>
<dbReference type="Gene3D" id="1.20.1640.10">
    <property type="entry name" value="Multidrug efflux transporter AcrB transmembrane domain"/>
    <property type="match status" value="2"/>
</dbReference>
<keyword evidence="11" id="KW-1185">Reference proteome</keyword>
<evidence type="ECO:0000256" key="7">
    <source>
        <dbReference type="SAM" id="MobiDB-lite"/>
    </source>
</evidence>
<keyword evidence="6 8" id="KW-0472">Membrane</keyword>
<feature type="transmembrane region" description="Helical" evidence="8">
    <location>
        <begin position="389"/>
        <end position="411"/>
    </location>
</feature>
<feature type="transmembrane region" description="Helical" evidence="8">
    <location>
        <begin position="343"/>
        <end position="368"/>
    </location>
</feature>
<evidence type="ECO:0000256" key="3">
    <source>
        <dbReference type="ARBA" id="ARBA00022475"/>
    </source>
</evidence>
<evidence type="ECO:0000256" key="6">
    <source>
        <dbReference type="ARBA" id="ARBA00023136"/>
    </source>
</evidence>
<reference evidence="10 11" key="1">
    <citation type="submission" date="2016-01" db="EMBL/GenBank/DDBJ databases">
        <title>The new phylogeny of the genus Mycobacterium.</title>
        <authorList>
            <person name="Tarcisio F."/>
            <person name="Conor M."/>
            <person name="Antonella G."/>
            <person name="Elisabetta G."/>
            <person name="Giulia F.S."/>
            <person name="Sara T."/>
            <person name="Anna F."/>
            <person name="Clotilde B."/>
            <person name="Roberto B."/>
            <person name="Veronica D.S."/>
            <person name="Fabio R."/>
            <person name="Monica P."/>
            <person name="Olivier J."/>
            <person name="Enrico T."/>
            <person name="Nicola S."/>
        </authorList>
    </citation>
    <scope>NUCLEOTIDE SEQUENCE [LARGE SCALE GENOMIC DNA]</scope>
    <source>
        <strain evidence="10 11">DSM 44164</strain>
    </source>
</reference>
<evidence type="ECO:0000313" key="10">
    <source>
        <dbReference type="EMBL" id="ORW15819.1"/>
    </source>
</evidence>
<evidence type="ECO:0000256" key="8">
    <source>
        <dbReference type="SAM" id="Phobius"/>
    </source>
</evidence>
<dbReference type="Pfam" id="PF03176">
    <property type="entry name" value="MMPL"/>
    <property type="match status" value="2"/>
</dbReference>
<feature type="domain" description="Membrane transport protein MMPL" evidence="9">
    <location>
        <begin position="67"/>
        <end position="396"/>
    </location>
</feature>
<dbReference type="PANTHER" id="PTHR33406">
    <property type="entry name" value="MEMBRANE PROTEIN MJ1562-RELATED"/>
    <property type="match status" value="1"/>
</dbReference>
<dbReference type="FunFam" id="1.20.1640.10:FF:000020">
    <property type="entry name" value="Transmembrane transport protein MmpL10"/>
    <property type="match status" value="1"/>
</dbReference>
<feature type="transmembrane region" description="Helical" evidence="8">
    <location>
        <begin position="879"/>
        <end position="901"/>
    </location>
</feature>
<evidence type="ECO:0000313" key="11">
    <source>
        <dbReference type="Proteomes" id="UP000193108"/>
    </source>
</evidence>
<feature type="transmembrane region" description="Helical" evidence="8">
    <location>
        <begin position="35"/>
        <end position="54"/>
    </location>
</feature>
<feature type="domain" description="Membrane transport protein MMPL" evidence="9">
    <location>
        <begin position="617"/>
        <end position="951"/>
    </location>
</feature>
<dbReference type="STRING" id="1782.AWC18_19485"/>
<dbReference type="InterPro" id="IPR004869">
    <property type="entry name" value="MMPL_dom"/>
</dbReference>
<sequence>MSKHTNDPNGETPTETLPAAQPPKRSGIPAWIRRLAVPIILAWLALTVVVNVIVPQLDEVGKMRAVSMAPRDAPGMIAMMRIGKVFDEFKSDSSGMVVIEGDEPLGDEAHQYYDELVAKMEADHVHIEHVQDFWSDPLTAAGSQSPDGKAAYVQVYLAGNMGETLANESVEAIQKIIADTPAPPGVQAYVTGGAALNADQHIAGDKSLKLITALTFVVIITMLLSIYRSIGTVLLVLGMVVFELSAARGVVAVLGYYNIIGLSTFAVNLLVTLAIAASTDYAIFLLGRYQEARSLGEDKESAFHIMYHGTAHVILGSGLTIAGATFCLHFTRLPYFQSLGVPLAIGMMVVVLAALTFGSAVVAVASRFGMLEPKRAMRIRTWRRIGALIVRWPGPVLVATTAVCLVGLLTLPGYRTNYNDRDYLPDYVPANIGYAAADRHFSQARMSPELLMIETDHDLRNPADFLVINRIAKRVFEVPGIGRVQTITRPLGTPIEHTTIPFAMSMQGTTQQLNMKYMLDSMKNMLKMGDDMQVSIDSMKQMLEVTREMSATTHSMDVKMHEMLDDIQKMRDSIADFDDMWRPMRNYFYWEPHCFDIPICWSIRSIFDVMDGLDQMTEDFEKVLPDIDNLDRLMPRMLEIMPPMIETMSNMRVTQLKMQSTMEGLQLQMEKMMEGQNAMGKAFDESKNDDSFYLPPEAFDNPDFKRGMKMFLSPDGHAVRFIISHEGDPMSEEGISHVLPIKHAVHEALKGTPLEGSKVYLGGTAAMFKDMKDGSSYDLIIAGIASLCLIFIIMLLITRAVVASAVIVGTVLLSLGTSFGISVLIWQHIIGLDLHWMVLAMSVIILLAVGSDYNLLLVSRMKEELHGGLKTGIIRAMGGSGSVVTSAGLVFAFTMMSMVVSDLKVIGQVGSTIGLGLLIDTLVIRSFMTPSIAALLGRWFWWPQRVPLRPSPAAQHVVARRAATEPVSVG</sequence>
<comment type="caution">
    <text evidence="10">The sequence shown here is derived from an EMBL/GenBank/DDBJ whole genome shotgun (WGS) entry which is preliminary data.</text>
</comment>
<dbReference type="Proteomes" id="UP000193108">
    <property type="component" value="Unassembled WGS sequence"/>
</dbReference>
<evidence type="ECO:0000256" key="1">
    <source>
        <dbReference type="ARBA" id="ARBA00004651"/>
    </source>
</evidence>
<feature type="transmembrane region" description="Helical" evidence="8">
    <location>
        <begin position="210"/>
        <end position="227"/>
    </location>
</feature>
<evidence type="ECO:0000259" key="9">
    <source>
        <dbReference type="Pfam" id="PF03176"/>
    </source>
</evidence>
<proteinExistence type="inferred from homology"/>
<keyword evidence="5 8" id="KW-1133">Transmembrane helix</keyword>
<feature type="transmembrane region" description="Helical" evidence="8">
    <location>
        <begin position="913"/>
        <end position="941"/>
    </location>
</feature>
<dbReference type="GO" id="GO:0005886">
    <property type="term" value="C:plasma membrane"/>
    <property type="evidence" value="ECO:0007669"/>
    <property type="project" value="UniProtKB-SubCell"/>
</dbReference>
<feature type="transmembrane region" description="Helical" evidence="8">
    <location>
        <begin position="836"/>
        <end position="858"/>
    </location>
</feature>
<organism evidence="10 11">
    <name type="scientific">Mycolicibacter nonchromogenicus</name>
    <name type="common">Mycobacterium nonchromogenicum</name>
    <dbReference type="NCBI Taxonomy" id="1782"/>
    <lineage>
        <taxon>Bacteria</taxon>
        <taxon>Bacillati</taxon>
        <taxon>Actinomycetota</taxon>
        <taxon>Actinomycetes</taxon>
        <taxon>Mycobacteriales</taxon>
        <taxon>Mycobacteriaceae</taxon>
        <taxon>Mycolicibacter</taxon>
    </lineage>
</organism>
<comment type="subcellular location">
    <subcellularLocation>
        <location evidence="1">Cell membrane</location>
        <topology evidence="1">Multi-pass membrane protein</topology>
    </subcellularLocation>
</comment>
<evidence type="ECO:0000256" key="4">
    <source>
        <dbReference type="ARBA" id="ARBA00022692"/>
    </source>
</evidence>
<dbReference type="RefSeq" id="WP_085139816.1">
    <property type="nucleotide sequence ID" value="NZ_LQPI01000082.1"/>
</dbReference>
<dbReference type="EMBL" id="LQPI01000082">
    <property type="protein sequence ID" value="ORW15819.1"/>
    <property type="molecule type" value="Genomic_DNA"/>
</dbReference>
<dbReference type="SUPFAM" id="SSF82866">
    <property type="entry name" value="Multidrug efflux transporter AcrB transmembrane domain"/>
    <property type="match status" value="2"/>
</dbReference>
<evidence type="ECO:0000256" key="5">
    <source>
        <dbReference type="ARBA" id="ARBA00022989"/>
    </source>
</evidence>
<dbReference type="PANTHER" id="PTHR33406:SF6">
    <property type="entry name" value="MEMBRANE PROTEIN YDGH-RELATED"/>
    <property type="match status" value="1"/>
</dbReference>